<feature type="region of interest" description="Disordered" evidence="1">
    <location>
        <begin position="1"/>
        <end position="30"/>
    </location>
</feature>
<evidence type="ECO:0000313" key="3">
    <source>
        <dbReference type="Proteomes" id="UP000234331"/>
    </source>
</evidence>
<organism evidence="2 3">
    <name type="scientific">Frankia canadensis</name>
    <dbReference type="NCBI Taxonomy" id="1836972"/>
    <lineage>
        <taxon>Bacteria</taxon>
        <taxon>Bacillati</taxon>
        <taxon>Actinomycetota</taxon>
        <taxon>Actinomycetes</taxon>
        <taxon>Frankiales</taxon>
        <taxon>Frankiaceae</taxon>
        <taxon>Frankia</taxon>
    </lineage>
</organism>
<sequence length="57" mass="6365">MDASSLPPVKSTDFARTQKKSRTIPDTKQAQTFAYRRNRCDARPNKVGVHCSEKALG</sequence>
<dbReference type="EMBL" id="FZMO01000558">
    <property type="protein sequence ID" value="SNQ52041.1"/>
    <property type="molecule type" value="Genomic_DNA"/>
</dbReference>
<dbReference type="AlphaFoldDB" id="A0A2I2L2A2"/>
<evidence type="ECO:0000256" key="1">
    <source>
        <dbReference type="SAM" id="MobiDB-lite"/>
    </source>
</evidence>
<reference evidence="2 3" key="1">
    <citation type="submission" date="2017-06" db="EMBL/GenBank/DDBJ databases">
        <authorList>
            <person name="Kim H.J."/>
            <person name="Triplett B.A."/>
        </authorList>
    </citation>
    <scope>NUCLEOTIDE SEQUENCE [LARGE SCALE GENOMIC DNA]</scope>
    <source>
        <strain evidence="2">FRACA_ARgP5</strain>
    </source>
</reference>
<protein>
    <submittedName>
        <fullName evidence="2">Uncharacterized protein</fullName>
    </submittedName>
</protein>
<keyword evidence="3" id="KW-1185">Reference proteome</keyword>
<name>A0A2I2L2A2_9ACTN</name>
<evidence type="ECO:0000313" key="2">
    <source>
        <dbReference type="EMBL" id="SNQ52041.1"/>
    </source>
</evidence>
<dbReference type="Proteomes" id="UP000234331">
    <property type="component" value="Unassembled WGS sequence"/>
</dbReference>
<gene>
    <name evidence="2" type="ORF">FRACA_90044</name>
</gene>
<accession>A0A2I2L2A2</accession>
<proteinExistence type="predicted"/>